<evidence type="ECO:0000313" key="2">
    <source>
        <dbReference type="EMBL" id="BAU87048.1"/>
    </source>
</evidence>
<organism evidence="2 3">
    <name type="scientific">Streptomyces laurentii</name>
    <dbReference type="NCBI Taxonomy" id="39478"/>
    <lineage>
        <taxon>Bacteria</taxon>
        <taxon>Bacillati</taxon>
        <taxon>Actinomycetota</taxon>
        <taxon>Actinomycetes</taxon>
        <taxon>Kitasatosporales</taxon>
        <taxon>Streptomycetaceae</taxon>
        <taxon>Streptomyces</taxon>
    </lineage>
</organism>
<dbReference type="EMBL" id="AP017424">
    <property type="protein sequence ID" value="BAU87048.1"/>
    <property type="molecule type" value="Genomic_DNA"/>
</dbReference>
<reference evidence="2 3" key="1">
    <citation type="journal article" date="2016" name="Genome Announc.">
        <title>Complete Genome Sequence of Thiostrepton-Producing Streptomyces laurentii ATCC 31255.</title>
        <authorList>
            <person name="Doi K."/>
            <person name="Fujino Y."/>
            <person name="Nagayoshi Y."/>
            <person name="Ohshima T."/>
            <person name="Ogata S."/>
        </authorList>
    </citation>
    <scope>NUCLEOTIDE SEQUENCE [LARGE SCALE GENOMIC DNA]</scope>
    <source>
        <strain evidence="2 3">ATCC 31255</strain>
    </source>
</reference>
<dbReference type="AlphaFoldDB" id="A0A169PA72"/>
<evidence type="ECO:0000256" key="1">
    <source>
        <dbReference type="SAM" id="MobiDB-lite"/>
    </source>
</evidence>
<gene>
    <name evidence="2" type="ORF">SLA_6179</name>
</gene>
<accession>A0A169PA72</accession>
<feature type="region of interest" description="Disordered" evidence="1">
    <location>
        <begin position="1"/>
        <end position="47"/>
    </location>
</feature>
<keyword evidence="3" id="KW-1185">Reference proteome</keyword>
<dbReference type="KEGG" id="slau:SLA_6179"/>
<name>A0A169PA72_STRLU</name>
<protein>
    <submittedName>
        <fullName evidence="2">Uncharacterized protein</fullName>
    </submittedName>
</protein>
<proteinExistence type="predicted"/>
<feature type="compositionally biased region" description="Basic and acidic residues" evidence="1">
    <location>
        <begin position="12"/>
        <end position="30"/>
    </location>
</feature>
<dbReference type="Proteomes" id="UP000217676">
    <property type="component" value="Chromosome"/>
</dbReference>
<sequence>MAVTGPSPKVLKKLDKAMRRRAAEQRHESTRNTPTPPPPGRPTAHEDVAPFDVTAAGNAVSKTFFTDHYFGYPYGDLWMYDGTNWHGLGTLTAQDEQGAMQIAFAANRVEVTWQDNGNVSSIRCWKFLT</sequence>
<evidence type="ECO:0000313" key="3">
    <source>
        <dbReference type="Proteomes" id="UP000217676"/>
    </source>
</evidence>